<dbReference type="SUPFAM" id="SSF56925">
    <property type="entry name" value="OMPA-like"/>
    <property type="match status" value="1"/>
</dbReference>
<proteinExistence type="predicted"/>
<sequence length="191" mass="21402">MNKRILLALLLVFTINSFSQNSKLSIEAGYPLPFGDNFISQNYDGIIEVGLNYQAYNLNIVNIGFSVDANFLYKSDANNAPLSNVTVFMLKPKVIGQFNIKSIEKLHPQVGIGYSFLFYNVESNISPSLINNTDRTNKGINLNLGLLYDITQKVYVHAQYDFIKIGADNNALNIGYNTNINILKFGLGYRI</sequence>
<dbReference type="EMBL" id="WAAU01000035">
    <property type="protein sequence ID" value="KAB1153371.1"/>
    <property type="molecule type" value="Genomic_DNA"/>
</dbReference>
<feature type="domain" description="Outer membrane protein beta-barrel" evidence="3">
    <location>
        <begin position="6"/>
        <end position="190"/>
    </location>
</feature>
<dbReference type="Pfam" id="PF13505">
    <property type="entry name" value="OMP_b-brl"/>
    <property type="match status" value="1"/>
</dbReference>
<evidence type="ECO:0000256" key="1">
    <source>
        <dbReference type="ARBA" id="ARBA00022729"/>
    </source>
</evidence>
<dbReference type="Proteomes" id="UP000467305">
    <property type="component" value="Unassembled WGS sequence"/>
</dbReference>
<organism evidence="4 5">
    <name type="scientific">Tenacibaculum aiptasiae</name>
    <dbReference type="NCBI Taxonomy" id="426481"/>
    <lineage>
        <taxon>Bacteria</taxon>
        <taxon>Pseudomonadati</taxon>
        <taxon>Bacteroidota</taxon>
        <taxon>Flavobacteriia</taxon>
        <taxon>Flavobacteriales</taxon>
        <taxon>Flavobacteriaceae</taxon>
        <taxon>Tenacibaculum</taxon>
    </lineage>
</organism>
<feature type="signal peptide" evidence="2">
    <location>
        <begin position="1"/>
        <end position="19"/>
    </location>
</feature>
<keyword evidence="5" id="KW-1185">Reference proteome</keyword>
<feature type="chain" id="PRO_5029665041" evidence="2">
    <location>
        <begin position="20"/>
        <end position="191"/>
    </location>
</feature>
<dbReference type="RefSeq" id="WP_150901310.1">
    <property type="nucleotide sequence ID" value="NZ_WAAU01000035.1"/>
</dbReference>
<protein>
    <submittedName>
        <fullName evidence="4">Porin family protein</fullName>
    </submittedName>
</protein>
<evidence type="ECO:0000313" key="5">
    <source>
        <dbReference type="Proteomes" id="UP000467305"/>
    </source>
</evidence>
<dbReference type="InterPro" id="IPR011250">
    <property type="entry name" value="OMP/PagP_B-barrel"/>
</dbReference>
<dbReference type="Gene3D" id="2.40.160.20">
    <property type="match status" value="1"/>
</dbReference>
<dbReference type="OrthoDB" id="1438113at2"/>
<gene>
    <name evidence="4" type="ORF">F7018_17035</name>
</gene>
<reference evidence="4 5" key="1">
    <citation type="submission" date="2019-09" db="EMBL/GenBank/DDBJ databases">
        <authorList>
            <person name="Cao W.R."/>
        </authorList>
    </citation>
    <scope>NUCLEOTIDE SEQUENCE [LARGE SCALE GENOMIC DNA]</scope>
    <source>
        <strain evidence="5">a4</strain>
    </source>
</reference>
<comment type="caution">
    <text evidence="4">The sequence shown here is derived from an EMBL/GenBank/DDBJ whole genome shotgun (WGS) entry which is preliminary data.</text>
</comment>
<evidence type="ECO:0000256" key="2">
    <source>
        <dbReference type="SAM" id="SignalP"/>
    </source>
</evidence>
<name>A0A7J5A730_9FLAO</name>
<evidence type="ECO:0000313" key="4">
    <source>
        <dbReference type="EMBL" id="KAB1153371.1"/>
    </source>
</evidence>
<accession>A0A7J5A730</accession>
<evidence type="ECO:0000259" key="3">
    <source>
        <dbReference type="Pfam" id="PF13505"/>
    </source>
</evidence>
<dbReference type="AlphaFoldDB" id="A0A7J5A730"/>
<keyword evidence="1 2" id="KW-0732">Signal</keyword>
<dbReference type="InterPro" id="IPR027385">
    <property type="entry name" value="Beta-barrel_OMP"/>
</dbReference>